<dbReference type="AlphaFoldDB" id="A0A6P8AS79"/>
<reference evidence="2" key="2">
    <citation type="submission" date="2019-10" db="EMBL/GenBank/DDBJ databases">
        <authorList>
            <consortium name="NCBI Genome Project"/>
        </authorList>
    </citation>
    <scope>NUCLEOTIDE SEQUENCE</scope>
    <source>
        <strain evidence="2">NI907</strain>
    </source>
</reference>
<evidence type="ECO:0000313" key="1">
    <source>
        <dbReference type="Proteomes" id="UP000515153"/>
    </source>
</evidence>
<protein>
    <submittedName>
        <fullName evidence="2">Uncharacterized protein</fullName>
    </submittedName>
</protein>
<keyword evidence="1" id="KW-1185">Reference proteome</keyword>
<sequence length="58" mass="6547">MVDALSYCSSPNWAKGPGRSITNLTEYLGRYLQKFTTVLRNTTTILSVVHSRLEQSKN</sequence>
<reference evidence="2" key="1">
    <citation type="journal article" date="2019" name="Mol. Biol. Evol.">
        <title>Blast fungal genomes show frequent chromosomal changes, gene gains and losses, and effector gene turnover.</title>
        <authorList>
            <person name="Gomez Luciano L.B."/>
            <person name="Jason Tsai I."/>
            <person name="Chuma I."/>
            <person name="Tosa Y."/>
            <person name="Chen Y.H."/>
            <person name="Li J.Y."/>
            <person name="Li M.Y."/>
            <person name="Jade Lu M.Y."/>
            <person name="Nakayashiki H."/>
            <person name="Li W.H."/>
        </authorList>
    </citation>
    <scope>NUCLEOTIDE SEQUENCE</scope>
    <source>
        <strain evidence="2">NI907</strain>
    </source>
</reference>
<dbReference type="GeneID" id="41964422"/>
<dbReference type="RefSeq" id="XP_030977750.1">
    <property type="nucleotide sequence ID" value="XM_031129514.1"/>
</dbReference>
<accession>A0A6P8AS79</accession>
<evidence type="ECO:0000313" key="2">
    <source>
        <dbReference type="RefSeq" id="XP_030977750.1"/>
    </source>
</evidence>
<dbReference type="KEGG" id="pgri:PgNI_09532"/>
<dbReference type="Proteomes" id="UP000515153">
    <property type="component" value="Unplaced"/>
</dbReference>
<proteinExistence type="predicted"/>
<name>A0A6P8AS79_PYRGI</name>
<organism evidence="1 2">
    <name type="scientific">Pyricularia grisea</name>
    <name type="common">Crabgrass-specific blast fungus</name>
    <name type="synonym">Magnaporthe grisea</name>
    <dbReference type="NCBI Taxonomy" id="148305"/>
    <lineage>
        <taxon>Eukaryota</taxon>
        <taxon>Fungi</taxon>
        <taxon>Dikarya</taxon>
        <taxon>Ascomycota</taxon>
        <taxon>Pezizomycotina</taxon>
        <taxon>Sordariomycetes</taxon>
        <taxon>Sordariomycetidae</taxon>
        <taxon>Magnaporthales</taxon>
        <taxon>Pyriculariaceae</taxon>
        <taxon>Pyricularia</taxon>
    </lineage>
</organism>
<reference evidence="2" key="3">
    <citation type="submission" date="2025-08" db="UniProtKB">
        <authorList>
            <consortium name="RefSeq"/>
        </authorList>
    </citation>
    <scope>IDENTIFICATION</scope>
    <source>
        <strain evidence="2">NI907</strain>
    </source>
</reference>
<gene>
    <name evidence="2" type="ORF">PgNI_09532</name>
</gene>